<reference evidence="2 3" key="1">
    <citation type="submission" date="2024-02" db="EMBL/GenBank/DDBJ databases">
        <title>A draft genome for the cacao thread blight pathogen Marasmius crinis-equi.</title>
        <authorList>
            <person name="Cohen S.P."/>
            <person name="Baruah I.K."/>
            <person name="Amoako-Attah I."/>
            <person name="Bukari Y."/>
            <person name="Meinhardt L.W."/>
            <person name="Bailey B.A."/>
        </authorList>
    </citation>
    <scope>NUCLEOTIDE SEQUENCE [LARGE SCALE GENOMIC DNA]</scope>
    <source>
        <strain evidence="2 3">GH-76</strain>
    </source>
</reference>
<evidence type="ECO:0000313" key="2">
    <source>
        <dbReference type="EMBL" id="KAL0563859.1"/>
    </source>
</evidence>
<comment type="caution">
    <text evidence="2">The sequence shown here is derived from an EMBL/GenBank/DDBJ whole genome shotgun (WGS) entry which is preliminary data.</text>
</comment>
<name>A0ABR3ELU3_9AGAR</name>
<organism evidence="2 3">
    <name type="scientific">Marasmius crinis-equi</name>
    <dbReference type="NCBI Taxonomy" id="585013"/>
    <lineage>
        <taxon>Eukaryota</taxon>
        <taxon>Fungi</taxon>
        <taxon>Dikarya</taxon>
        <taxon>Basidiomycota</taxon>
        <taxon>Agaricomycotina</taxon>
        <taxon>Agaricomycetes</taxon>
        <taxon>Agaricomycetidae</taxon>
        <taxon>Agaricales</taxon>
        <taxon>Marasmiineae</taxon>
        <taxon>Marasmiaceae</taxon>
        <taxon>Marasmius</taxon>
    </lineage>
</organism>
<feature type="region of interest" description="Disordered" evidence="1">
    <location>
        <begin position="1"/>
        <end position="117"/>
    </location>
</feature>
<sequence>MADDPATQKSATPSPKQPEAVLATPGTVTRNLAASEDFASAPRHPTTENNHKMADMPRTRLKSPAVSMEEVVDKDNIGQPARILSRDPAVPPSSSRGSRAGSPPVSMEEVVDKDNIG</sequence>
<dbReference type="Proteomes" id="UP001465976">
    <property type="component" value="Unassembled WGS sequence"/>
</dbReference>
<evidence type="ECO:0000313" key="3">
    <source>
        <dbReference type="Proteomes" id="UP001465976"/>
    </source>
</evidence>
<dbReference type="EMBL" id="JBAHYK010003145">
    <property type="protein sequence ID" value="KAL0563859.1"/>
    <property type="molecule type" value="Genomic_DNA"/>
</dbReference>
<feature type="compositionally biased region" description="Basic and acidic residues" evidence="1">
    <location>
        <begin position="45"/>
        <end position="58"/>
    </location>
</feature>
<accession>A0ABR3ELU3</accession>
<feature type="compositionally biased region" description="Low complexity" evidence="1">
    <location>
        <begin position="92"/>
        <end position="106"/>
    </location>
</feature>
<gene>
    <name evidence="2" type="ORF">V5O48_018200</name>
</gene>
<keyword evidence="3" id="KW-1185">Reference proteome</keyword>
<proteinExistence type="predicted"/>
<protein>
    <submittedName>
        <fullName evidence="2">Uncharacterized protein</fullName>
    </submittedName>
</protein>
<evidence type="ECO:0000256" key="1">
    <source>
        <dbReference type="SAM" id="MobiDB-lite"/>
    </source>
</evidence>